<feature type="signal peptide" evidence="1">
    <location>
        <begin position="1"/>
        <end position="22"/>
    </location>
</feature>
<organism evidence="2 3">
    <name type="scientific">Persicirhabdus sediminis</name>
    <dbReference type="NCBI Taxonomy" id="454144"/>
    <lineage>
        <taxon>Bacteria</taxon>
        <taxon>Pseudomonadati</taxon>
        <taxon>Verrucomicrobiota</taxon>
        <taxon>Verrucomicrobiia</taxon>
        <taxon>Verrucomicrobiales</taxon>
        <taxon>Verrucomicrobiaceae</taxon>
        <taxon>Persicirhabdus</taxon>
    </lineage>
</organism>
<evidence type="ECO:0000313" key="2">
    <source>
        <dbReference type="EMBL" id="MBK1790107.1"/>
    </source>
</evidence>
<feature type="chain" id="PRO_5035299598" description="Pilus assembly protein, PilP" evidence="1">
    <location>
        <begin position="23"/>
        <end position="193"/>
    </location>
</feature>
<gene>
    <name evidence="2" type="ORF">JIN82_02935</name>
</gene>
<evidence type="ECO:0000313" key="3">
    <source>
        <dbReference type="Proteomes" id="UP000624703"/>
    </source>
</evidence>
<dbReference type="EMBL" id="JAENIM010000016">
    <property type="protein sequence ID" value="MBK1790107.1"/>
    <property type="molecule type" value="Genomic_DNA"/>
</dbReference>
<sequence length="193" mass="20975">MKISKCIITILLVSSLSSFAEAAEGDDAQIGQSRFLGENKSAYISEVSAKFAMGGREKDPFGLPQDPNKVPVQKAAAPKLAPVKRATPLQDVVNELVINAHMPASKEFMVGARILKEGQVIPMIFGGEKKRVQITEVGRDVIVFTDLESKEKVVRKMNELPDGVNELEGVEGVQSVEGFQRADEANQAPIEVR</sequence>
<protein>
    <recommendedName>
        <fullName evidence="4">Pilus assembly protein, PilP</fullName>
    </recommendedName>
</protein>
<evidence type="ECO:0000256" key="1">
    <source>
        <dbReference type="SAM" id="SignalP"/>
    </source>
</evidence>
<reference evidence="2" key="1">
    <citation type="submission" date="2021-01" db="EMBL/GenBank/DDBJ databases">
        <title>Modified the classification status of verrucomicrobia.</title>
        <authorList>
            <person name="Feng X."/>
        </authorList>
    </citation>
    <scope>NUCLEOTIDE SEQUENCE</scope>
    <source>
        <strain evidence="2">_KCTC 22039</strain>
    </source>
</reference>
<comment type="caution">
    <text evidence="2">The sequence shown here is derived from an EMBL/GenBank/DDBJ whole genome shotgun (WGS) entry which is preliminary data.</text>
</comment>
<keyword evidence="3" id="KW-1185">Reference proteome</keyword>
<dbReference type="RefSeq" id="WP_200310146.1">
    <property type="nucleotide sequence ID" value="NZ_JAENIM010000016.1"/>
</dbReference>
<keyword evidence="1" id="KW-0732">Signal</keyword>
<name>A0A8J7MBL0_9BACT</name>
<proteinExistence type="predicted"/>
<dbReference type="Proteomes" id="UP000624703">
    <property type="component" value="Unassembled WGS sequence"/>
</dbReference>
<dbReference type="AlphaFoldDB" id="A0A8J7MBL0"/>
<accession>A0A8J7MBL0</accession>
<evidence type="ECO:0008006" key="4">
    <source>
        <dbReference type="Google" id="ProtNLM"/>
    </source>
</evidence>